<organism evidence="3 4">
    <name type="scientific">Microbispora triticiradicis</name>
    <dbReference type="NCBI Taxonomy" id="2200763"/>
    <lineage>
        <taxon>Bacteria</taxon>
        <taxon>Bacillati</taxon>
        <taxon>Actinomycetota</taxon>
        <taxon>Actinomycetes</taxon>
        <taxon>Streptosporangiales</taxon>
        <taxon>Streptosporangiaceae</taxon>
        <taxon>Microbispora</taxon>
    </lineage>
</organism>
<name>A0ABX9LD02_9ACTN</name>
<dbReference type="Gene3D" id="1.10.3300.10">
    <property type="entry name" value="Jann2411-like domain"/>
    <property type="match status" value="1"/>
</dbReference>
<dbReference type="SUPFAM" id="SSF160904">
    <property type="entry name" value="Jann2411-like"/>
    <property type="match status" value="2"/>
</dbReference>
<evidence type="ECO:0000259" key="2">
    <source>
        <dbReference type="Pfam" id="PF11706"/>
    </source>
</evidence>
<keyword evidence="4" id="KW-1185">Reference proteome</keyword>
<dbReference type="InterPro" id="IPR010852">
    <property type="entry name" value="ABATE"/>
</dbReference>
<evidence type="ECO:0000256" key="1">
    <source>
        <dbReference type="SAM" id="MobiDB-lite"/>
    </source>
</evidence>
<feature type="region of interest" description="Disordered" evidence="1">
    <location>
        <begin position="202"/>
        <end position="238"/>
    </location>
</feature>
<dbReference type="EMBL" id="QFZU02000163">
    <property type="protein sequence ID" value="RGA01645.1"/>
    <property type="molecule type" value="Genomic_DNA"/>
</dbReference>
<feature type="domain" description="Zinc finger CGNR" evidence="2">
    <location>
        <begin position="275"/>
        <end position="320"/>
    </location>
</feature>
<evidence type="ECO:0000313" key="4">
    <source>
        <dbReference type="Proteomes" id="UP000262538"/>
    </source>
</evidence>
<comment type="caution">
    <text evidence="3">The sequence shown here is derived from an EMBL/GenBank/DDBJ whole genome shotgun (WGS) entry which is preliminary data.</text>
</comment>
<dbReference type="PANTHER" id="PTHR35525:SF3">
    <property type="entry name" value="BLL6575 PROTEIN"/>
    <property type="match status" value="1"/>
</dbReference>
<evidence type="ECO:0000313" key="3">
    <source>
        <dbReference type="EMBL" id="RGA01645.1"/>
    </source>
</evidence>
<dbReference type="Pfam" id="PF11706">
    <property type="entry name" value="zf-CGNR"/>
    <property type="match status" value="1"/>
</dbReference>
<protein>
    <submittedName>
        <fullName evidence="3">Zf-CGNR multi-domain protein</fullName>
    </submittedName>
</protein>
<dbReference type="InterPro" id="IPR023286">
    <property type="entry name" value="ABATE_dom_sf"/>
</dbReference>
<dbReference type="PANTHER" id="PTHR35525">
    <property type="entry name" value="BLL6575 PROTEIN"/>
    <property type="match status" value="1"/>
</dbReference>
<dbReference type="InterPro" id="IPR021005">
    <property type="entry name" value="Znf_CGNR"/>
</dbReference>
<dbReference type="Proteomes" id="UP000262538">
    <property type="component" value="Unassembled WGS sequence"/>
</dbReference>
<proteinExistence type="predicted"/>
<accession>A0ABX9LD02</accession>
<gene>
    <name evidence="3" type="ORF">DI270_028635</name>
</gene>
<sequence length="330" mass="33275">MCPPSATGKTLFTGSMTCVTEAHNGDPRIVGGHLALDLVNTVAPRVPGGSEHHEYLPGPAALLAWAVRAGVADAEEARAVAAAWSAVPSSAAQAWHAALEIRESVYTVLAAGLPAAGTPGIGAQGVEAPAAGMPAAGVPAASSPEVAPGSRPSAESEVVAALERLGLRWAGAAARSALVPDTALPVPDTALPVPEGAPLVPGSAQLVPASASPVPESSPPVPNTAPLLPGSAPPAPEAAPGRVVRLLVGTSPALLVPDRLAHAAVEFLSTADLRRLRVCPLAEGGCGWLFLDHSRNGSRRWCAMADCGSQAKARRLTERRRARRATGVSG</sequence>
<reference evidence="3 4" key="1">
    <citation type="submission" date="2018-08" db="EMBL/GenBank/DDBJ databases">
        <title>Microbispora. triticiradicis sp. nov., a novel actinomycete isolated from the root of wheat (Triticum aestivum L.)).</title>
        <authorList>
            <person name="Han C."/>
        </authorList>
    </citation>
    <scope>NUCLEOTIDE SEQUENCE [LARGE SCALE GENOMIC DNA]</scope>
    <source>
        <strain evidence="3 4">NEAU-HRDPA2-9</strain>
    </source>
</reference>